<evidence type="ECO:0000313" key="2">
    <source>
        <dbReference type="Proteomes" id="UP000199577"/>
    </source>
</evidence>
<dbReference type="Proteomes" id="UP000199577">
    <property type="component" value="Unassembled WGS sequence"/>
</dbReference>
<dbReference type="Gene3D" id="1.10.10.60">
    <property type="entry name" value="Homeodomain-like"/>
    <property type="match status" value="1"/>
</dbReference>
<reference evidence="1 2" key="1">
    <citation type="submission" date="2016-10" db="EMBL/GenBank/DDBJ databases">
        <authorList>
            <person name="de Groot N.N."/>
        </authorList>
    </citation>
    <scope>NUCLEOTIDE SEQUENCE [LARGE SCALE GENOMIC DNA]</scope>
    <source>
        <strain evidence="1 2">DSM 22900</strain>
    </source>
</reference>
<dbReference type="STRING" id="623281.SAMN05421747_1581"/>
<accession>A0A1I1N1U8</accession>
<dbReference type="EMBL" id="FOLL01000058">
    <property type="protein sequence ID" value="SFC87780.1"/>
    <property type="molecule type" value="Genomic_DNA"/>
</dbReference>
<proteinExistence type="predicted"/>
<dbReference type="GO" id="GO:0004803">
    <property type="term" value="F:transposase activity"/>
    <property type="evidence" value="ECO:0007669"/>
    <property type="project" value="InterPro"/>
</dbReference>
<dbReference type="GO" id="GO:0003677">
    <property type="term" value="F:DNA binding"/>
    <property type="evidence" value="ECO:0007669"/>
    <property type="project" value="InterPro"/>
</dbReference>
<dbReference type="InterPro" id="IPR002514">
    <property type="entry name" value="Transposase_8"/>
</dbReference>
<dbReference type="Pfam" id="PF01527">
    <property type="entry name" value="HTH_Tnp_1"/>
    <property type="match status" value="1"/>
</dbReference>
<dbReference type="InterPro" id="IPR009057">
    <property type="entry name" value="Homeodomain-like_sf"/>
</dbReference>
<dbReference type="AlphaFoldDB" id="A0A1I1N1U8"/>
<gene>
    <name evidence="1" type="ORF">SAMN05421747_1581</name>
</gene>
<name>A0A1I1N1U8_9SPHI</name>
<protein>
    <submittedName>
        <fullName evidence="1">Putative transposase</fullName>
    </submittedName>
</protein>
<organism evidence="1 2">
    <name type="scientific">Parapedobacter composti</name>
    <dbReference type="NCBI Taxonomy" id="623281"/>
    <lineage>
        <taxon>Bacteria</taxon>
        <taxon>Pseudomonadati</taxon>
        <taxon>Bacteroidota</taxon>
        <taxon>Sphingobacteriia</taxon>
        <taxon>Sphingobacteriales</taxon>
        <taxon>Sphingobacteriaceae</taxon>
        <taxon>Parapedobacter</taxon>
    </lineage>
</organism>
<sequence length="88" mass="10102">MKKSNFSEAQIIKILASQDSGRSVSDICREHGISQGTFYNWKSKYSGMDVSQLKQMKEMEKELAQYKKIVAELTLQNTVLKDVIEKKL</sequence>
<dbReference type="NCBIfam" id="NF047593">
    <property type="entry name" value="IS66_ISAeme5_TnpA"/>
    <property type="match status" value="1"/>
</dbReference>
<keyword evidence="2" id="KW-1185">Reference proteome</keyword>
<dbReference type="GO" id="GO:0006313">
    <property type="term" value="P:DNA transposition"/>
    <property type="evidence" value="ECO:0007669"/>
    <property type="project" value="InterPro"/>
</dbReference>
<dbReference type="PANTHER" id="PTHR33609:SF1">
    <property type="entry name" value="TRANSPOSASE"/>
    <property type="match status" value="1"/>
</dbReference>
<evidence type="ECO:0000313" key="1">
    <source>
        <dbReference type="EMBL" id="SFC87780.1"/>
    </source>
</evidence>
<dbReference type="PANTHER" id="PTHR33609">
    <property type="entry name" value="LOW CALCIUM RESPONSE LOCUS PROTEIN S"/>
    <property type="match status" value="1"/>
</dbReference>
<dbReference type="SUPFAM" id="SSF46689">
    <property type="entry name" value="Homeodomain-like"/>
    <property type="match status" value="1"/>
</dbReference>
<dbReference type="InterPro" id="IPR052546">
    <property type="entry name" value="Transposase_8_domain"/>
</dbReference>